<dbReference type="PANTHER" id="PTHR31221">
    <property type="entry name" value="WRKY TRANSCRIPTION FACTOR PROTEIN 1-RELATED"/>
    <property type="match status" value="1"/>
</dbReference>
<feature type="domain" description="WRKY" evidence="11">
    <location>
        <begin position="399"/>
        <end position="464"/>
    </location>
</feature>
<dbReference type="SMART" id="SM00774">
    <property type="entry name" value="WRKY"/>
    <property type="match status" value="2"/>
</dbReference>
<evidence type="ECO:0000256" key="6">
    <source>
        <dbReference type="ARBA" id="ARBA00023125"/>
    </source>
</evidence>
<feature type="region of interest" description="Disordered" evidence="10">
    <location>
        <begin position="457"/>
        <end position="486"/>
    </location>
</feature>
<organism evidence="12 13">
    <name type="scientific">Morella rubra</name>
    <name type="common">Chinese bayberry</name>
    <dbReference type="NCBI Taxonomy" id="262757"/>
    <lineage>
        <taxon>Eukaryota</taxon>
        <taxon>Viridiplantae</taxon>
        <taxon>Streptophyta</taxon>
        <taxon>Embryophyta</taxon>
        <taxon>Tracheophyta</taxon>
        <taxon>Spermatophyta</taxon>
        <taxon>Magnoliopsida</taxon>
        <taxon>eudicotyledons</taxon>
        <taxon>Gunneridae</taxon>
        <taxon>Pentapetalae</taxon>
        <taxon>rosids</taxon>
        <taxon>fabids</taxon>
        <taxon>Fagales</taxon>
        <taxon>Myricaceae</taxon>
        <taxon>Morella</taxon>
    </lineage>
</organism>
<feature type="compositionally biased region" description="Polar residues" evidence="10">
    <location>
        <begin position="155"/>
        <end position="184"/>
    </location>
</feature>
<comment type="subcellular location">
    <subcellularLocation>
        <location evidence="1">Nucleus</location>
    </subcellularLocation>
</comment>
<feature type="compositionally biased region" description="Polar residues" evidence="10">
    <location>
        <begin position="284"/>
        <end position="294"/>
    </location>
</feature>
<dbReference type="GO" id="GO:0046872">
    <property type="term" value="F:metal ion binding"/>
    <property type="evidence" value="ECO:0007669"/>
    <property type="project" value="UniProtKB-KW"/>
</dbReference>
<dbReference type="EMBL" id="RXIC02000020">
    <property type="protein sequence ID" value="KAB1223928.1"/>
    <property type="molecule type" value="Genomic_DNA"/>
</dbReference>
<dbReference type="FunFam" id="2.20.25.80:FF:000006">
    <property type="entry name" value="WRKY transcription factor"/>
    <property type="match status" value="1"/>
</dbReference>
<proteinExistence type="inferred from homology"/>
<keyword evidence="7" id="KW-0804">Transcription</keyword>
<sequence length="486" mass="53312">MDVKEAERVVISKPVASRPTCSSFRSFSELLAGAIDASPSNVCSETAVAAIRPKTVRFKPMVNRAPAGTVSFQGEISGADAHNPSEKVSNFDTKPTVVYKPLAKVVSKTTVSLLANMVPLSYLAYMGNFNASHQQPQPSVEPSVKDSQQDKHSFRSQISSNFQQSTPLRVETNQTVGPSKTASENLEEDPKALPTTANSDRPSYDGYNWRKYGQKQVKGSEYPRSYYKCTHPNCPVKKKVERSLDGQIAEIVYKGEHNHSKPQPPKRNSSGTQGLGFVPDGPAQETNNPSWANHNNEGNEGSEGRVESQHEVGLSARSTYQGNTPLPCDPVAIGTVNATGGTPDNSCGLSGECEEASKAIEPEEDEPRSKRRKSENQSNETGVSGEGLQEPRIVVQNSTDSEIMTDGFRWRKYGQKVVKGNPYPRSYYRCTSLKCSVRKHVERASDDPRAFITTYEGKHNHEMPLRNTNPVVSETDSLASKGKDKR</sequence>
<evidence type="ECO:0000256" key="2">
    <source>
        <dbReference type="ARBA" id="ARBA00022723"/>
    </source>
</evidence>
<keyword evidence="2" id="KW-0479">Metal-binding</keyword>
<dbReference type="Pfam" id="PF03106">
    <property type="entry name" value="WRKY"/>
    <property type="match status" value="2"/>
</dbReference>
<feature type="region of interest" description="Disordered" evidence="10">
    <location>
        <begin position="133"/>
        <end position="208"/>
    </location>
</feature>
<evidence type="ECO:0000259" key="11">
    <source>
        <dbReference type="PROSITE" id="PS50811"/>
    </source>
</evidence>
<evidence type="ECO:0000256" key="9">
    <source>
        <dbReference type="ARBA" id="ARBA00061157"/>
    </source>
</evidence>
<comment type="caution">
    <text evidence="12">The sequence shown here is derived from an EMBL/GenBank/DDBJ whole genome shotgun (WGS) entry which is preliminary data.</text>
</comment>
<reference evidence="12 13" key="1">
    <citation type="journal article" date="2019" name="Plant Biotechnol. J.">
        <title>The red bayberry genome and genetic basis of sex determination.</title>
        <authorList>
            <person name="Jia H.M."/>
            <person name="Jia H.J."/>
            <person name="Cai Q.L."/>
            <person name="Wang Y."/>
            <person name="Zhao H.B."/>
            <person name="Yang W.F."/>
            <person name="Wang G.Y."/>
            <person name="Li Y.H."/>
            <person name="Zhan D.L."/>
            <person name="Shen Y.T."/>
            <person name="Niu Q.F."/>
            <person name="Chang L."/>
            <person name="Qiu J."/>
            <person name="Zhao L."/>
            <person name="Xie H.B."/>
            <person name="Fu W.Y."/>
            <person name="Jin J."/>
            <person name="Li X.W."/>
            <person name="Jiao Y."/>
            <person name="Zhou C.C."/>
            <person name="Tu T."/>
            <person name="Chai C.Y."/>
            <person name="Gao J.L."/>
            <person name="Fan L.J."/>
            <person name="van de Weg E."/>
            <person name="Wang J.Y."/>
            <person name="Gao Z.S."/>
        </authorList>
    </citation>
    <scope>NUCLEOTIDE SEQUENCE [LARGE SCALE GENOMIC DNA]</scope>
    <source>
        <tissue evidence="12">Leaves</tissue>
    </source>
</reference>
<feature type="region of interest" description="Disordered" evidence="10">
    <location>
        <begin position="255"/>
        <end position="313"/>
    </location>
</feature>
<dbReference type="GO" id="GO:0043565">
    <property type="term" value="F:sequence-specific DNA binding"/>
    <property type="evidence" value="ECO:0007669"/>
    <property type="project" value="InterPro"/>
</dbReference>
<evidence type="ECO:0000256" key="1">
    <source>
        <dbReference type="ARBA" id="ARBA00004123"/>
    </source>
</evidence>
<protein>
    <submittedName>
        <fullName evidence="12">WRKY transcription factor 44</fullName>
    </submittedName>
</protein>
<dbReference type="GO" id="GO:0003700">
    <property type="term" value="F:DNA-binding transcription factor activity"/>
    <property type="evidence" value="ECO:0007669"/>
    <property type="project" value="InterPro"/>
</dbReference>
<feature type="region of interest" description="Disordered" evidence="10">
    <location>
        <begin position="342"/>
        <end position="390"/>
    </location>
</feature>
<dbReference type="PANTHER" id="PTHR31221:SF90">
    <property type="entry name" value="WRKY TRANSCRIPTION FACTOR 44"/>
    <property type="match status" value="1"/>
</dbReference>
<dbReference type="InterPro" id="IPR003657">
    <property type="entry name" value="WRKY_dom"/>
</dbReference>
<keyword evidence="4" id="KW-0862">Zinc</keyword>
<dbReference type="PROSITE" id="PS50811">
    <property type="entry name" value="WRKY"/>
    <property type="match status" value="2"/>
</dbReference>
<dbReference type="SUPFAM" id="SSF118290">
    <property type="entry name" value="WRKY DNA-binding domain"/>
    <property type="match status" value="2"/>
</dbReference>
<evidence type="ECO:0000256" key="5">
    <source>
        <dbReference type="ARBA" id="ARBA00023015"/>
    </source>
</evidence>
<feature type="compositionally biased region" description="Polar residues" evidence="10">
    <location>
        <begin position="466"/>
        <end position="478"/>
    </location>
</feature>
<evidence type="ECO:0000313" key="12">
    <source>
        <dbReference type="EMBL" id="KAB1223928.1"/>
    </source>
</evidence>
<comment type="similarity">
    <text evidence="9">Belongs to the WRKY group I family.</text>
</comment>
<name>A0A6A1WJR8_9ROSI</name>
<keyword evidence="3" id="KW-0677">Repeat</keyword>
<evidence type="ECO:0000256" key="8">
    <source>
        <dbReference type="ARBA" id="ARBA00023242"/>
    </source>
</evidence>
<evidence type="ECO:0000256" key="3">
    <source>
        <dbReference type="ARBA" id="ARBA00022737"/>
    </source>
</evidence>
<keyword evidence="8" id="KW-0539">Nucleus</keyword>
<evidence type="ECO:0000256" key="4">
    <source>
        <dbReference type="ARBA" id="ARBA00022833"/>
    </source>
</evidence>
<keyword evidence="13" id="KW-1185">Reference proteome</keyword>
<dbReference type="GO" id="GO:0005634">
    <property type="term" value="C:nucleus"/>
    <property type="evidence" value="ECO:0007669"/>
    <property type="project" value="UniProtKB-SubCell"/>
</dbReference>
<dbReference type="InterPro" id="IPR036576">
    <property type="entry name" value="WRKY_dom_sf"/>
</dbReference>
<evidence type="ECO:0000313" key="13">
    <source>
        <dbReference type="Proteomes" id="UP000516437"/>
    </source>
</evidence>
<evidence type="ECO:0000256" key="7">
    <source>
        <dbReference type="ARBA" id="ARBA00023163"/>
    </source>
</evidence>
<feature type="domain" description="WRKY" evidence="11">
    <location>
        <begin position="205"/>
        <end position="262"/>
    </location>
</feature>
<feature type="compositionally biased region" description="Basic and acidic residues" evidence="10">
    <location>
        <begin position="143"/>
        <end position="153"/>
    </location>
</feature>
<keyword evidence="6" id="KW-0238">DNA-binding</keyword>
<dbReference type="Gene3D" id="2.20.25.80">
    <property type="entry name" value="WRKY domain"/>
    <property type="match status" value="2"/>
</dbReference>
<dbReference type="Proteomes" id="UP000516437">
    <property type="component" value="Chromosome 2"/>
</dbReference>
<dbReference type="FunFam" id="2.20.25.80:FF:000003">
    <property type="entry name" value="WRKY transcription factor 57"/>
    <property type="match status" value="1"/>
</dbReference>
<dbReference type="OrthoDB" id="783645at2759"/>
<keyword evidence="5" id="KW-0805">Transcription regulation</keyword>
<dbReference type="InterPro" id="IPR044810">
    <property type="entry name" value="WRKY_plant"/>
</dbReference>
<accession>A0A6A1WJR8</accession>
<gene>
    <name evidence="12" type="ORF">CJ030_MR2G000637</name>
</gene>
<dbReference type="AlphaFoldDB" id="A0A6A1WJR8"/>
<evidence type="ECO:0000256" key="10">
    <source>
        <dbReference type="SAM" id="MobiDB-lite"/>
    </source>
</evidence>